<dbReference type="AlphaFoldDB" id="A0A7R9BUQ7"/>
<evidence type="ECO:0000256" key="2">
    <source>
        <dbReference type="ARBA" id="ARBA00010427"/>
    </source>
</evidence>
<dbReference type="GO" id="GO:0032968">
    <property type="term" value="P:positive regulation of transcription elongation by RNA polymerase II"/>
    <property type="evidence" value="ECO:0007669"/>
    <property type="project" value="TreeGrafter"/>
</dbReference>
<dbReference type="PANTHER" id="PTHR12466">
    <property type="entry name" value="CDC73 DOMAIN PROTEIN"/>
    <property type="match status" value="1"/>
</dbReference>
<keyword evidence="5" id="KW-0539">Nucleus</keyword>
<keyword evidence="9" id="KW-1185">Reference proteome</keyword>
<evidence type="ECO:0000313" key="9">
    <source>
        <dbReference type="Proteomes" id="UP000678499"/>
    </source>
</evidence>
<evidence type="ECO:0000313" key="8">
    <source>
        <dbReference type="EMBL" id="CAD7281952.1"/>
    </source>
</evidence>
<dbReference type="GO" id="GO:0006368">
    <property type="term" value="P:transcription elongation by RNA polymerase II"/>
    <property type="evidence" value="ECO:0007669"/>
    <property type="project" value="InterPro"/>
</dbReference>
<dbReference type="InterPro" id="IPR032041">
    <property type="entry name" value="Cdc73_N"/>
</dbReference>
<dbReference type="Proteomes" id="UP000678499">
    <property type="component" value="Unassembled WGS sequence"/>
</dbReference>
<keyword evidence="4" id="KW-0804">Transcription</keyword>
<sequence length="404" mass="46839">MADPLSLLRQYFIQNRDIVQENDRIIFGELSWPKATRTNYVVYGSGKDGSPKEYYTLECLLYFLQNKHLSHSVYVRTASGHNLPVVHRPDRRDLLTYLGSETATSASIDKSLPLERPTQLKRVAEHENEIHPMKKPRLEDGDMERMRQKMAARLDGPKEQSVTLDNITSILALLHGIKLKEEGKVHPVEHVAPTPRPAYRPAPTPANTAYDQSYDRYAQEKFNKKEAEPRSPGQPTKRVSRTPIIVIPAADNKSLITMFNAREILQDLKFVTTEEKRASMMRRENDCLIQRSKDGGLTVPYRVIDNTNRLTNADWDRVVAVFVMGPAWQFKGWPWDGNPVEIFSRIKAFHLKYEEMKLDNNVAKWAVHVIDISRNRRHLDRAQLMTFWDMLDQHMLKCKPHLRF</sequence>
<dbReference type="Pfam" id="PF05179">
    <property type="entry name" value="CDC73_C"/>
    <property type="match status" value="1"/>
</dbReference>
<dbReference type="InterPro" id="IPR031336">
    <property type="entry name" value="CDC73_C"/>
</dbReference>
<comment type="similarity">
    <text evidence="2">Belongs to the CDC73 family.</text>
</comment>
<dbReference type="GO" id="GO:0000993">
    <property type="term" value="F:RNA polymerase II complex binding"/>
    <property type="evidence" value="ECO:0007669"/>
    <property type="project" value="TreeGrafter"/>
</dbReference>
<comment type="subcellular location">
    <subcellularLocation>
        <location evidence="1">Nucleus</location>
    </subcellularLocation>
</comment>
<evidence type="ECO:0000259" key="7">
    <source>
        <dbReference type="Pfam" id="PF16050"/>
    </source>
</evidence>
<dbReference type="EMBL" id="CAJPEX010003317">
    <property type="protein sequence ID" value="CAG0922104.1"/>
    <property type="molecule type" value="Genomic_DNA"/>
</dbReference>
<name>A0A7R9BUQ7_9CRUS</name>
<dbReference type="OrthoDB" id="2186602at2759"/>
<accession>A0A7R9BUQ7</accession>
<dbReference type="GO" id="GO:0016593">
    <property type="term" value="C:Cdc73/Paf1 complex"/>
    <property type="evidence" value="ECO:0007669"/>
    <property type="project" value="InterPro"/>
</dbReference>
<organism evidence="8">
    <name type="scientific">Notodromas monacha</name>
    <dbReference type="NCBI Taxonomy" id="399045"/>
    <lineage>
        <taxon>Eukaryota</taxon>
        <taxon>Metazoa</taxon>
        <taxon>Ecdysozoa</taxon>
        <taxon>Arthropoda</taxon>
        <taxon>Crustacea</taxon>
        <taxon>Oligostraca</taxon>
        <taxon>Ostracoda</taxon>
        <taxon>Podocopa</taxon>
        <taxon>Podocopida</taxon>
        <taxon>Cypridocopina</taxon>
        <taxon>Cypridoidea</taxon>
        <taxon>Cyprididae</taxon>
        <taxon>Notodromas</taxon>
    </lineage>
</organism>
<gene>
    <name evidence="8" type="ORF">NMOB1V02_LOCUS9585</name>
</gene>
<dbReference type="InterPro" id="IPR038103">
    <property type="entry name" value="CDC73_C_sf"/>
</dbReference>
<evidence type="ECO:0000256" key="1">
    <source>
        <dbReference type="ARBA" id="ARBA00004123"/>
    </source>
</evidence>
<dbReference type="Gene3D" id="3.40.50.11990">
    <property type="entry name" value="RNA polymerase II accessory factor, Cdc73 C-terminal domain"/>
    <property type="match status" value="1"/>
</dbReference>
<reference evidence="8" key="1">
    <citation type="submission" date="2020-11" db="EMBL/GenBank/DDBJ databases">
        <authorList>
            <person name="Tran Van P."/>
        </authorList>
    </citation>
    <scope>NUCLEOTIDE SEQUENCE</scope>
</reference>
<evidence type="ECO:0008006" key="10">
    <source>
        <dbReference type="Google" id="ProtNLM"/>
    </source>
</evidence>
<dbReference type="InterPro" id="IPR007852">
    <property type="entry name" value="Cdc73/Parafibromin"/>
</dbReference>
<feature type="domain" description="Cell division control protein 73 C-terminal" evidence="6">
    <location>
        <begin position="240"/>
        <end position="394"/>
    </location>
</feature>
<evidence type="ECO:0000256" key="3">
    <source>
        <dbReference type="ARBA" id="ARBA00023015"/>
    </source>
</evidence>
<protein>
    <recommendedName>
        <fullName evidence="10">Parafibromin</fullName>
    </recommendedName>
</protein>
<feature type="domain" description="Paf1 complex subunit Cdc73 N-terminal" evidence="7">
    <location>
        <begin position="1"/>
        <end position="170"/>
    </location>
</feature>
<evidence type="ECO:0000256" key="5">
    <source>
        <dbReference type="ARBA" id="ARBA00023242"/>
    </source>
</evidence>
<proteinExistence type="inferred from homology"/>
<dbReference type="Pfam" id="PF16050">
    <property type="entry name" value="CDC73_N"/>
    <property type="match status" value="1"/>
</dbReference>
<keyword evidence="3" id="KW-0805">Transcription regulation</keyword>
<dbReference type="PANTHER" id="PTHR12466:SF8">
    <property type="entry name" value="PARAFIBROMIN"/>
    <property type="match status" value="1"/>
</dbReference>
<evidence type="ECO:0000259" key="6">
    <source>
        <dbReference type="Pfam" id="PF05179"/>
    </source>
</evidence>
<dbReference type="FunFam" id="3.40.50.11990:FF:000002">
    <property type="entry name" value="protein CDC73 homolog"/>
    <property type="match status" value="1"/>
</dbReference>
<evidence type="ECO:0000256" key="4">
    <source>
        <dbReference type="ARBA" id="ARBA00023163"/>
    </source>
</evidence>
<dbReference type="EMBL" id="OA885354">
    <property type="protein sequence ID" value="CAD7281952.1"/>
    <property type="molecule type" value="Genomic_DNA"/>
</dbReference>